<evidence type="ECO:0000256" key="3">
    <source>
        <dbReference type="ARBA" id="ARBA00023002"/>
    </source>
</evidence>
<dbReference type="PANTHER" id="PTHR43498:SF1">
    <property type="entry name" value="COB--COM HETERODISULFIDE REDUCTASE IRON-SULFUR SUBUNIT A"/>
    <property type="match status" value="1"/>
</dbReference>
<dbReference type="Gene3D" id="2.60.120.260">
    <property type="entry name" value="Galactose-binding domain-like"/>
    <property type="match status" value="1"/>
</dbReference>
<dbReference type="InterPro" id="IPR033803">
    <property type="entry name" value="CBD-like_Golvesin-Xly"/>
</dbReference>
<keyword evidence="2" id="KW-0479">Metal-binding</keyword>
<dbReference type="PANTHER" id="PTHR43498">
    <property type="entry name" value="FERREDOXIN:COB-COM HETERODISULFIDE REDUCTASE SUBUNIT A"/>
    <property type="match status" value="1"/>
</dbReference>
<keyword evidence="1" id="KW-0004">4Fe-4S</keyword>
<keyword evidence="6" id="KW-0732">Signal</keyword>
<evidence type="ECO:0000313" key="8">
    <source>
        <dbReference type="EMBL" id="TWU55361.1"/>
    </source>
</evidence>
<evidence type="ECO:0000256" key="2">
    <source>
        <dbReference type="ARBA" id="ARBA00022723"/>
    </source>
</evidence>
<evidence type="ECO:0000256" key="5">
    <source>
        <dbReference type="ARBA" id="ARBA00023014"/>
    </source>
</evidence>
<feature type="signal peptide" evidence="6">
    <location>
        <begin position="1"/>
        <end position="27"/>
    </location>
</feature>
<feature type="domain" description="Golvesin/Xly CBD-like" evidence="7">
    <location>
        <begin position="590"/>
        <end position="704"/>
    </location>
</feature>
<keyword evidence="4" id="KW-0408">Iron</keyword>
<proteinExistence type="predicted"/>
<dbReference type="InterPro" id="IPR036188">
    <property type="entry name" value="FAD/NAD-bd_sf"/>
</dbReference>
<dbReference type="GO" id="GO:0016491">
    <property type="term" value="F:oxidoreductase activity"/>
    <property type="evidence" value="ECO:0007669"/>
    <property type="project" value="UniProtKB-KW"/>
</dbReference>
<dbReference type="RefSeq" id="WP_146533564.1">
    <property type="nucleotide sequence ID" value="NZ_SJPX01000002.1"/>
</dbReference>
<keyword evidence="9" id="KW-1185">Reference proteome</keyword>
<dbReference type="GO" id="GO:0051539">
    <property type="term" value="F:4 iron, 4 sulfur cluster binding"/>
    <property type="evidence" value="ECO:0007669"/>
    <property type="project" value="UniProtKB-KW"/>
</dbReference>
<dbReference type="EMBL" id="SJPX01000002">
    <property type="protein sequence ID" value="TWU55361.1"/>
    <property type="molecule type" value="Genomic_DNA"/>
</dbReference>
<reference evidence="8 9" key="1">
    <citation type="submission" date="2019-02" db="EMBL/GenBank/DDBJ databases">
        <title>Deep-cultivation of Planctomycetes and their phenomic and genomic characterization uncovers novel biology.</title>
        <authorList>
            <person name="Wiegand S."/>
            <person name="Jogler M."/>
            <person name="Boedeker C."/>
            <person name="Pinto D."/>
            <person name="Vollmers J."/>
            <person name="Rivas-Marin E."/>
            <person name="Kohn T."/>
            <person name="Peeters S.H."/>
            <person name="Heuer A."/>
            <person name="Rast P."/>
            <person name="Oberbeckmann S."/>
            <person name="Bunk B."/>
            <person name="Jeske O."/>
            <person name="Meyerdierks A."/>
            <person name="Storesund J.E."/>
            <person name="Kallscheuer N."/>
            <person name="Luecker S."/>
            <person name="Lage O.M."/>
            <person name="Pohl T."/>
            <person name="Merkel B.J."/>
            <person name="Hornburger P."/>
            <person name="Mueller R.-W."/>
            <person name="Bruemmer F."/>
            <person name="Labrenz M."/>
            <person name="Spormann A.M."/>
            <person name="Op Den Camp H."/>
            <person name="Overmann J."/>
            <person name="Amann R."/>
            <person name="Jetten M.S.M."/>
            <person name="Mascher T."/>
            <person name="Medema M.H."/>
            <person name="Devos D.P."/>
            <person name="Kaster A.-K."/>
            <person name="Ovreas L."/>
            <person name="Rohde M."/>
            <person name="Galperin M.Y."/>
            <person name="Jogler C."/>
        </authorList>
    </citation>
    <scope>NUCLEOTIDE SEQUENCE [LARGE SCALE GENOMIC DNA]</scope>
    <source>
        <strain evidence="8 9">Poly59</strain>
    </source>
</reference>
<dbReference type="AlphaFoldDB" id="A0A5C6F791"/>
<comment type="caution">
    <text evidence="8">The sequence shown here is derived from an EMBL/GenBank/DDBJ whole genome shotgun (WGS) entry which is preliminary data.</text>
</comment>
<dbReference type="Proteomes" id="UP000317977">
    <property type="component" value="Unassembled WGS sequence"/>
</dbReference>
<keyword evidence="5" id="KW-0411">Iron-sulfur</keyword>
<name>A0A5C6F791_9BACT</name>
<dbReference type="InterPro" id="IPR039650">
    <property type="entry name" value="HdrA-like"/>
</dbReference>
<evidence type="ECO:0000259" key="7">
    <source>
        <dbReference type="Pfam" id="PF25275"/>
    </source>
</evidence>
<evidence type="ECO:0000313" key="9">
    <source>
        <dbReference type="Proteomes" id="UP000317977"/>
    </source>
</evidence>
<protein>
    <submittedName>
        <fullName evidence="8">FAD dependent oxidoreductase</fullName>
    </submittedName>
</protein>
<keyword evidence="3" id="KW-0560">Oxidoreductase</keyword>
<gene>
    <name evidence="8" type="ORF">Poly59_16590</name>
</gene>
<dbReference type="GO" id="GO:0046872">
    <property type="term" value="F:metal ion binding"/>
    <property type="evidence" value="ECO:0007669"/>
    <property type="project" value="UniProtKB-KW"/>
</dbReference>
<accession>A0A5C6F791</accession>
<evidence type="ECO:0000256" key="1">
    <source>
        <dbReference type="ARBA" id="ARBA00022485"/>
    </source>
</evidence>
<evidence type="ECO:0000256" key="4">
    <source>
        <dbReference type="ARBA" id="ARBA00023004"/>
    </source>
</evidence>
<organism evidence="8 9">
    <name type="scientific">Rubripirellula reticaptiva</name>
    <dbReference type="NCBI Taxonomy" id="2528013"/>
    <lineage>
        <taxon>Bacteria</taxon>
        <taxon>Pseudomonadati</taxon>
        <taxon>Planctomycetota</taxon>
        <taxon>Planctomycetia</taxon>
        <taxon>Pirellulales</taxon>
        <taxon>Pirellulaceae</taxon>
        <taxon>Rubripirellula</taxon>
    </lineage>
</organism>
<dbReference type="OrthoDB" id="287984at2"/>
<dbReference type="Gene3D" id="3.50.50.60">
    <property type="entry name" value="FAD/NAD(P)-binding domain"/>
    <property type="match status" value="1"/>
</dbReference>
<sequence precursor="true">MNYFRVSQAIAFLALLCLMISPVNARAADDKLYDVVIYGGTSAGIAAAVQVKRMGGSVVVIEPSRRIGGLTTGGLGQTDIGNKAAIGGIAREFYQRVRKHYQQPESWKWQDQDAYLDSGQSRTGSNEDTMWTFEPSAALAIMQDFVREHEIPVVIEQRLDRTSDSDTSRRVRGVVLDGQRIVAIKTESGQTYRGRVFIDATYEGDLLAGAGVSYTVGREGNDVYTETLNGVQTRHAKHHQFVPGVDPYKVPGDASSGLLPGIDPTGPGKEGSGDRRVQGFGYRMCLTDHPQNRIPFAKPASYDPLVYELLLRNFEAGEKGMPWINSSMPNRKTDTNNRAAFSTDFVGQNYDYPEASHADRETIRQRHREYQQGLMWTLANHPRVPAAIRNQFARWGTCRDEFEREDGWQQQLYIREARRMIGSTVMTQHHCQGSEVAEDAIGLAAYTMDSHNVQRHVDANGHVKNEGDVQVGGFSPYAISYGCLTPKREHCENLLVPVCLSASHIAFGSIRMEPVFMVLGQSSATAAMQAIKTDVPVQAVDYDALKQKLLADGQVLAWTGPKRKTAASIDPKTLDGIVIDDEAAKRTGFDDTSQMIGPFVGVGYRHDNDTNKGHQNLRFPVTVKQAGMYEVRIAYSPNANRATNVPITIYAGSTTFSAKVNQRQRPEHGPFATVGKFAFPIGDAVVEIGNAQTNGHVIVDAIQLLPSKQR</sequence>
<feature type="chain" id="PRO_5022934403" evidence="6">
    <location>
        <begin position="28"/>
        <end position="710"/>
    </location>
</feature>
<dbReference type="SUPFAM" id="SSF51905">
    <property type="entry name" value="FAD/NAD(P)-binding domain"/>
    <property type="match status" value="1"/>
</dbReference>
<evidence type="ECO:0000256" key="6">
    <source>
        <dbReference type="SAM" id="SignalP"/>
    </source>
</evidence>
<dbReference type="Pfam" id="PF25275">
    <property type="entry name" value="Golvesin_C"/>
    <property type="match status" value="1"/>
</dbReference>
<dbReference type="Pfam" id="PF12831">
    <property type="entry name" value="FAD_oxidored"/>
    <property type="match status" value="1"/>
</dbReference>